<sequence>MSEGIQAFQARLRIPGDGRPRLVILRDSVVERDPALVEAAKPACTVEEIGGYVWAVKPGGAVKEELVKEQDDGMDAARYMVAKADLGARPASAGRRRCTCVSTCLEPAHAVTLRQQVSRCIIRGVAMFSTLTGAHRAQRAVAKPKRQRTPVGAPRPLRCAAPT</sequence>
<evidence type="ECO:0000313" key="3">
    <source>
        <dbReference type="Proteomes" id="UP000323380"/>
    </source>
</evidence>
<reference evidence="2 3" key="1">
    <citation type="submission" date="2019-08" db="EMBL/GenBank/DDBJ databases">
        <title>Actinomadura sp. nov. CYP1-5 isolated from mountain soil.</title>
        <authorList>
            <person name="Songsumanus A."/>
            <person name="Kuncharoen N."/>
            <person name="Kudo T."/>
            <person name="Yuki M."/>
            <person name="Igarashi Y."/>
            <person name="Tanasupawat S."/>
        </authorList>
    </citation>
    <scope>NUCLEOTIDE SEQUENCE [LARGE SCALE GENOMIC DNA]</scope>
    <source>
        <strain evidence="2 3">JCM 14158</strain>
    </source>
</reference>
<comment type="caution">
    <text evidence="2">The sequence shown here is derived from an EMBL/GenBank/DDBJ whole genome shotgun (WGS) entry which is preliminary data.</text>
</comment>
<gene>
    <name evidence="2" type="ORF">FXF69_06210</name>
</gene>
<evidence type="ECO:0000256" key="1">
    <source>
        <dbReference type="SAM" id="MobiDB-lite"/>
    </source>
</evidence>
<name>A0A5D0NXN9_9ACTN</name>
<protein>
    <submittedName>
        <fullName evidence="2">Uncharacterized protein</fullName>
    </submittedName>
</protein>
<dbReference type="RefSeq" id="WP_067889672.1">
    <property type="nucleotide sequence ID" value="NZ_VSFG01000001.1"/>
</dbReference>
<organism evidence="2 3">
    <name type="scientific">Actinomadura chibensis</name>
    <dbReference type="NCBI Taxonomy" id="392828"/>
    <lineage>
        <taxon>Bacteria</taxon>
        <taxon>Bacillati</taxon>
        <taxon>Actinomycetota</taxon>
        <taxon>Actinomycetes</taxon>
        <taxon>Streptosporangiales</taxon>
        <taxon>Thermomonosporaceae</taxon>
        <taxon>Actinomadura</taxon>
    </lineage>
</organism>
<dbReference type="EMBL" id="VSFG01000001">
    <property type="protein sequence ID" value="TYB48761.1"/>
    <property type="molecule type" value="Genomic_DNA"/>
</dbReference>
<accession>A0A5D0NXN9</accession>
<evidence type="ECO:0000313" key="2">
    <source>
        <dbReference type="EMBL" id="TYB48761.1"/>
    </source>
</evidence>
<proteinExistence type="predicted"/>
<dbReference type="STRING" id="1220554.GCA_001552135_02542"/>
<dbReference type="Proteomes" id="UP000323380">
    <property type="component" value="Unassembled WGS sequence"/>
</dbReference>
<dbReference type="Gene3D" id="3.30.420.280">
    <property type="match status" value="1"/>
</dbReference>
<feature type="region of interest" description="Disordered" evidence="1">
    <location>
        <begin position="140"/>
        <end position="163"/>
    </location>
</feature>
<keyword evidence="3" id="KW-1185">Reference proteome</keyword>
<dbReference type="AlphaFoldDB" id="A0A5D0NXN9"/>